<dbReference type="EMBL" id="WSZM01000117">
    <property type="protein sequence ID" value="KAF4041619.1"/>
    <property type="molecule type" value="Genomic_DNA"/>
</dbReference>
<dbReference type="AlphaFoldDB" id="A0A833T378"/>
<accession>A0A833T378</accession>
<reference evidence="1" key="1">
    <citation type="submission" date="2020-04" db="EMBL/GenBank/DDBJ databases">
        <title>Hybrid Assembly of Korean Phytophthora infestans isolates.</title>
        <authorList>
            <person name="Prokchorchik M."/>
            <person name="Lee Y."/>
            <person name="Seo J."/>
            <person name="Cho J.-H."/>
            <person name="Park Y.-E."/>
            <person name="Jang D.-C."/>
            <person name="Im J.-S."/>
            <person name="Choi J.-G."/>
            <person name="Park H.-J."/>
            <person name="Lee G.-B."/>
            <person name="Lee Y.-G."/>
            <person name="Hong S.-Y."/>
            <person name="Cho K."/>
            <person name="Sohn K.H."/>
        </authorList>
    </citation>
    <scope>NUCLEOTIDE SEQUENCE</scope>
    <source>
        <strain evidence="1">KR_1_A1</strain>
    </source>
</reference>
<keyword evidence="2" id="KW-1185">Reference proteome</keyword>
<comment type="caution">
    <text evidence="1">The sequence shown here is derived from an EMBL/GenBank/DDBJ whole genome shotgun (WGS) entry which is preliminary data.</text>
</comment>
<sequence length="88" mass="9936">MVTLSTTQSEYMALAYDIKECIGLIQLLLELGFDVVTIIVHEDNQWLDMLQKEKVSRSARVTLICATTGCVSKYSAGSFRYAIVQRRT</sequence>
<name>A0A833T378_PHYIN</name>
<evidence type="ECO:0000313" key="1">
    <source>
        <dbReference type="EMBL" id="KAF4041619.1"/>
    </source>
</evidence>
<gene>
    <name evidence="1" type="ORF">GN244_ATG06132</name>
</gene>
<protein>
    <submittedName>
        <fullName evidence="1">Uncharacterized protein</fullName>
    </submittedName>
</protein>
<dbReference type="Proteomes" id="UP000602510">
    <property type="component" value="Unassembled WGS sequence"/>
</dbReference>
<proteinExistence type="predicted"/>
<evidence type="ECO:0000313" key="2">
    <source>
        <dbReference type="Proteomes" id="UP000602510"/>
    </source>
</evidence>
<organism evidence="1 2">
    <name type="scientific">Phytophthora infestans</name>
    <name type="common">Potato late blight agent</name>
    <name type="synonym">Botrytis infestans</name>
    <dbReference type="NCBI Taxonomy" id="4787"/>
    <lineage>
        <taxon>Eukaryota</taxon>
        <taxon>Sar</taxon>
        <taxon>Stramenopiles</taxon>
        <taxon>Oomycota</taxon>
        <taxon>Peronosporomycetes</taxon>
        <taxon>Peronosporales</taxon>
        <taxon>Peronosporaceae</taxon>
        <taxon>Phytophthora</taxon>
    </lineage>
</organism>